<sequence length="77" mass="8263">MTRKLLAAVSTVSFKNRGHQPYFAQLLLSPSRPGTLATHSLTGKASPAFLSKLAKLCLDPEKVADIVMTVTANSHVK</sequence>
<dbReference type="Proteomes" id="UP000299102">
    <property type="component" value="Unassembled WGS sequence"/>
</dbReference>
<evidence type="ECO:0000313" key="2">
    <source>
        <dbReference type="EMBL" id="GBP90679.1"/>
    </source>
</evidence>
<dbReference type="InterPro" id="IPR018379">
    <property type="entry name" value="BEN_domain"/>
</dbReference>
<dbReference type="Gene3D" id="1.10.10.2590">
    <property type="entry name" value="BEN domain"/>
    <property type="match status" value="1"/>
</dbReference>
<proteinExistence type="predicted"/>
<gene>
    <name evidence="2" type="ORF">EVAR_51402_1</name>
</gene>
<protein>
    <recommendedName>
        <fullName evidence="1">BEN domain-containing protein</fullName>
    </recommendedName>
</protein>
<evidence type="ECO:0000259" key="1">
    <source>
        <dbReference type="Pfam" id="PF10523"/>
    </source>
</evidence>
<feature type="non-terminal residue" evidence="2">
    <location>
        <position position="77"/>
    </location>
</feature>
<comment type="caution">
    <text evidence="2">The sequence shown here is derived from an EMBL/GenBank/DDBJ whole genome shotgun (WGS) entry which is preliminary data.</text>
</comment>
<dbReference type="EMBL" id="BGZK01002102">
    <property type="protein sequence ID" value="GBP90679.1"/>
    <property type="molecule type" value="Genomic_DNA"/>
</dbReference>
<reference evidence="2 3" key="1">
    <citation type="journal article" date="2019" name="Commun. Biol.">
        <title>The bagworm genome reveals a unique fibroin gene that provides high tensile strength.</title>
        <authorList>
            <person name="Kono N."/>
            <person name="Nakamura H."/>
            <person name="Ohtoshi R."/>
            <person name="Tomita M."/>
            <person name="Numata K."/>
            <person name="Arakawa K."/>
        </authorList>
    </citation>
    <scope>NUCLEOTIDE SEQUENCE [LARGE SCALE GENOMIC DNA]</scope>
</reference>
<keyword evidence="3" id="KW-1185">Reference proteome</keyword>
<accession>A0A4C1ZUH4</accession>
<evidence type="ECO:0000313" key="3">
    <source>
        <dbReference type="Proteomes" id="UP000299102"/>
    </source>
</evidence>
<dbReference type="OrthoDB" id="8186171at2759"/>
<name>A0A4C1ZUH4_EUMVA</name>
<feature type="domain" description="BEN" evidence="1">
    <location>
        <begin position="35"/>
        <end position="71"/>
    </location>
</feature>
<dbReference type="AlphaFoldDB" id="A0A4C1ZUH4"/>
<dbReference type="GO" id="GO:0003677">
    <property type="term" value="F:DNA binding"/>
    <property type="evidence" value="ECO:0007669"/>
    <property type="project" value="InterPro"/>
</dbReference>
<organism evidence="2 3">
    <name type="scientific">Eumeta variegata</name>
    <name type="common">Bagworm moth</name>
    <name type="synonym">Eumeta japonica</name>
    <dbReference type="NCBI Taxonomy" id="151549"/>
    <lineage>
        <taxon>Eukaryota</taxon>
        <taxon>Metazoa</taxon>
        <taxon>Ecdysozoa</taxon>
        <taxon>Arthropoda</taxon>
        <taxon>Hexapoda</taxon>
        <taxon>Insecta</taxon>
        <taxon>Pterygota</taxon>
        <taxon>Neoptera</taxon>
        <taxon>Endopterygota</taxon>
        <taxon>Lepidoptera</taxon>
        <taxon>Glossata</taxon>
        <taxon>Ditrysia</taxon>
        <taxon>Tineoidea</taxon>
        <taxon>Psychidae</taxon>
        <taxon>Oiketicinae</taxon>
        <taxon>Eumeta</taxon>
    </lineage>
</organism>
<dbReference type="Pfam" id="PF10523">
    <property type="entry name" value="BEN"/>
    <property type="match status" value="1"/>
</dbReference>